<evidence type="ECO:0000313" key="1">
    <source>
        <dbReference type="EMBL" id="KPJ02271.1"/>
    </source>
</evidence>
<evidence type="ECO:0000313" key="2">
    <source>
        <dbReference type="Proteomes" id="UP000053268"/>
    </source>
</evidence>
<reference evidence="1 2" key="1">
    <citation type="journal article" date="2015" name="Nat. Commun.">
        <title>Outbred genome sequencing and CRISPR/Cas9 gene editing in butterflies.</title>
        <authorList>
            <person name="Li X."/>
            <person name="Fan D."/>
            <person name="Zhang W."/>
            <person name="Liu G."/>
            <person name="Zhang L."/>
            <person name="Zhao L."/>
            <person name="Fang X."/>
            <person name="Chen L."/>
            <person name="Dong Y."/>
            <person name="Chen Y."/>
            <person name="Ding Y."/>
            <person name="Zhao R."/>
            <person name="Feng M."/>
            <person name="Zhu Y."/>
            <person name="Feng Y."/>
            <person name="Jiang X."/>
            <person name="Zhu D."/>
            <person name="Xiang H."/>
            <person name="Feng X."/>
            <person name="Li S."/>
            <person name="Wang J."/>
            <person name="Zhang G."/>
            <person name="Kronforst M.R."/>
            <person name="Wang W."/>
        </authorList>
    </citation>
    <scope>NUCLEOTIDE SEQUENCE [LARGE SCALE GENOMIC DNA]</scope>
    <source>
        <strain evidence="1">Ya'a_city_454_Px</strain>
        <tissue evidence="1">Whole body</tissue>
    </source>
</reference>
<keyword evidence="2" id="KW-1185">Reference proteome</keyword>
<dbReference type="Proteomes" id="UP000053268">
    <property type="component" value="Unassembled WGS sequence"/>
</dbReference>
<sequence>MAKTLTHGLVASPTSFELIGNPSSTTYSGKHSPPWLGLPATLWCPGGACAIFIALDSWNARPSVTRHKIAATIFVRGTSGATTKAVHVLVALRGVLRKIYTSSEHAT</sequence>
<dbReference type="AlphaFoldDB" id="A0A194QFM6"/>
<accession>A0A194QFM6</accession>
<dbReference type="EMBL" id="KQ459249">
    <property type="protein sequence ID" value="KPJ02271.1"/>
    <property type="molecule type" value="Genomic_DNA"/>
</dbReference>
<gene>
    <name evidence="1" type="ORF">RR46_08068</name>
</gene>
<organism evidence="1 2">
    <name type="scientific">Papilio xuthus</name>
    <name type="common">Asian swallowtail butterfly</name>
    <dbReference type="NCBI Taxonomy" id="66420"/>
    <lineage>
        <taxon>Eukaryota</taxon>
        <taxon>Metazoa</taxon>
        <taxon>Ecdysozoa</taxon>
        <taxon>Arthropoda</taxon>
        <taxon>Hexapoda</taxon>
        <taxon>Insecta</taxon>
        <taxon>Pterygota</taxon>
        <taxon>Neoptera</taxon>
        <taxon>Endopterygota</taxon>
        <taxon>Lepidoptera</taxon>
        <taxon>Glossata</taxon>
        <taxon>Ditrysia</taxon>
        <taxon>Papilionoidea</taxon>
        <taxon>Papilionidae</taxon>
        <taxon>Papilioninae</taxon>
        <taxon>Papilio</taxon>
    </lineage>
</organism>
<proteinExistence type="predicted"/>
<protein>
    <submittedName>
        <fullName evidence="1">Uncharacterized protein</fullName>
    </submittedName>
</protein>
<name>A0A194QFM6_PAPXU</name>